<dbReference type="RefSeq" id="WP_188550028.1">
    <property type="nucleotide sequence ID" value="NZ_BMFY01000004.1"/>
</dbReference>
<sequence length="112" mass="12350">MSDATDYLDQVQARADAATRHCPDAPYLLDVEYVCDMCSGGEDEDEVEWPCAFWRETREDVPRLVAALRAVLEAHSSIGGRGVECDVCADERGPKPYPCPTVWAITEALEGD</sequence>
<evidence type="ECO:0000313" key="2">
    <source>
        <dbReference type="Proteomes" id="UP000616114"/>
    </source>
</evidence>
<protein>
    <submittedName>
        <fullName evidence="1">Uncharacterized protein</fullName>
    </submittedName>
</protein>
<accession>A0A8J2TX22</accession>
<evidence type="ECO:0000313" key="1">
    <source>
        <dbReference type="EMBL" id="GGA10822.1"/>
    </source>
</evidence>
<keyword evidence="2" id="KW-1185">Reference proteome</keyword>
<gene>
    <name evidence="1" type="ORF">GCM10011333_12050</name>
</gene>
<proteinExistence type="predicted"/>
<dbReference type="EMBL" id="BMFY01000004">
    <property type="protein sequence ID" value="GGA10822.1"/>
    <property type="molecule type" value="Genomic_DNA"/>
</dbReference>
<comment type="caution">
    <text evidence="1">The sequence shown here is derived from an EMBL/GenBank/DDBJ whole genome shotgun (WGS) entry which is preliminary data.</text>
</comment>
<name>A0A8J2TX22_9MICO</name>
<dbReference type="AlphaFoldDB" id="A0A8J2TX22"/>
<organism evidence="1 2">
    <name type="scientific">Sediminivirga luteola</name>
    <dbReference type="NCBI Taxonomy" id="1774748"/>
    <lineage>
        <taxon>Bacteria</taxon>
        <taxon>Bacillati</taxon>
        <taxon>Actinomycetota</taxon>
        <taxon>Actinomycetes</taxon>
        <taxon>Micrococcales</taxon>
        <taxon>Brevibacteriaceae</taxon>
        <taxon>Sediminivirga</taxon>
    </lineage>
</organism>
<dbReference type="Proteomes" id="UP000616114">
    <property type="component" value="Unassembled WGS sequence"/>
</dbReference>
<reference evidence="1" key="1">
    <citation type="journal article" date="2014" name="Int. J. Syst. Evol. Microbiol.">
        <title>Complete genome sequence of Corynebacterium casei LMG S-19264T (=DSM 44701T), isolated from a smear-ripened cheese.</title>
        <authorList>
            <consortium name="US DOE Joint Genome Institute (JGI-PGF)"/>
            <person name="Walter F."/>
            <person name="Albersmeier A."/>
            <person name="Kalinowski J."/>
            <person name="Ruckert C."/>
        </authorList>
    </citation>
    <scope>NUCLEOTIDE SEQUENCE</scope>
    <source>
        <strain evidence="1">CGMCC 1.12785</strain>
    </source>
</reference>
<reference evidence="1" key="2">
    <citation type="submission" date="2020-09" db="EMBL/GenBank/DDBJ databases">
        <authorList>
            <person name="Sun Q."/>
            <person name="Zhou Y."/>
        </authorList>
    </citation>
    <scope>NUCLEOTIDE SEQUENCE</scope>
    <source>
        <strain evidence="1">CGMCC 1.12785</strain>
    </source>
</reference>